<accession>G7LHK5</accession>
<reference evidence="2 4" key="2">
    <citation type="journal article" date="2014" name="BMC Genomics">
        <title>An improved genome release (version Mt4.0) for the model legume Medicago truncatula.</title>
        <authorList>
            <person name="Tang H."/>
            <person name="Krishnakumar V."/>
            <person name="Bidwell S."/>
            <person name="Rosen B."/>
            <person name="Chan A."/>
            <person name="Zhou S."/>
            <person name="Gentzbittel L."/>
            <person name="Childs K.L."/>
            <person name="Yandell M."/>
            <person name="Gundlach H."/>
            <person name="Mayer K.F."/>
            <person name="Schwartz D.C."/>
            <person name="Town C.D."/>
        </authorList>
    </citation>
    <scope>GENOME REANNOTATION</scope>
    <source>
        <strain evidence="3 4">cv. Jemalong A17</strain>
    </source>
</reference>
<evidence type="ECO:0000313" key="3">
    <source>
        <dbReference type="EnsemblPlants" id="AET02430"/>
    </source>
</evidence>
<dbReference type="EMBL" id="CM001224">
    <property type="protein sequence ID" value="AET02430.1"/>
    <property type="molecule type" value="Genomic_DNA"/>
</dbReference>
<reference evidence="3" key="3">
    <citation type="submission" date="2015-04" db="UniProtKB">
        <authorList>
            <consortium name="EnsemblPlants"/>
        </authorList>
    </citation>
    <scope>IDENTIFICATION</scope>
    <source>
        <strain evidence="3">cv. Jemalong A17</strain>
    </source>
</reference>
<protein>
    <submittedName>
        <fullName evidence="2 3">Uncharacterized protein</fullName>
    </submittedName>
</protein>
<feature type="region of interest" description="Disordered" evidence="1">
    <location>
        <begin position="1"/>
        <end position="25"/>
    </location>
</feature>
<sequence>MRRIQETTTSAFQNASPPYFQNPTPAITKHRNRFTINQIQPYNPFFETATVKNPTRPEYHTKQIHYESLQHLLPDLIRGVDQINDPF</sequence>
<proteinExistence type="predicted"/>
<name>G7LHK5_MEDTR</name>
<dbReference type="EnsemblPlants" id="AET02430">
    <property type="protein sequence ID" value="AET02430"/>
    <property type="gene ID" value="MTR_8g040480"/>
</dbReference>
<dbReference type="HOGENOM" id="CLU_2486842_0_0_1"/>
<dbReference type="Proteomes" id="UP000002051">
    <property type="component" value="Chromosome 8"/>
</dbReference>
<evidence type="ECO:0000256" key="1">
    <source>
        <dbReference type="SAM" id="MobiDB-lite"/>
    </source>
</evidence>
<organism evidence="2 4">
    <name type="scientific">Medicago truncatula</name>
    <name type="common">Barrel medic</name>
    <name type="synonym">Medicago tribuloides</name>
    <dbReference type="NCBI Taxonomy" id="3880"/>
    <lineage>
        <taxon>Eukaryota</taxon>
        <taxon>Viridiplantae</taxon>
        <taxon>Streptophyta</taxon>
        <taxon>Embryophyta</taxon>
        <taxon>Tracheophyta</taxon>
        <taxon>Spermatophyta</taxon>
        <taxon>Magnoliopsida</taxon>
        <taxon>eudicotyledons</taxon>
        <taxon>Gunneridae</taxon>
        <taxon>Pentapetalae</taxon>
        <taxon>rosids</taxon>
        <taxon>fabids</taxon>
        <taxon>Fabales</taxon>
        <taxon>Fabaceae</taxon>
        <taxon>Papilionoideae</taxon>
        <taxon>50 kb inversion clade</taxon>
        <taxon>NPAAA clade</taxon>
        <taxon>Hologalegina</taxon>
        <taxon>IRL clade</taxon>
        <taxon>Trifolieae</taxon>
        <taxon>Medicago</taxon>
    </lineage>
</organism>
<evidence type="ECO:0000313" key="4">
    <source>
        <dbReference type="Proteomes" id="UP000002051"/>
    </source>
</evidence>
<dbReference type="AlphaFoldDB" id="G7LHK5"/>
<gene>
    <name evidence="2" type="ordered locus">MTR_8g040480</name>
</gene>
<keyword evidence="4" id="KW-1185">Reference proteome</keyword>
<reference evidence="2 4" key="1">
    <citation type="journal article" date="2011" name="Nature">
        <title>The Medicago genome provides insight into the evolution of rhizobial symbioses.</title>
        <authorList>
            <person name="Young N.D."/>
            <person name="Debelle F."/>
            <person name="Oldroyd G.E."/>
            <person name="Geurts R."/>
            <person name="Cannon S.B."/>
            <person name="Udvardi M.K."/>
            <person name="Benedito V.A."/>
            <person name="Mayer K.F."/>
            <person name="Gouzy J."/>
            <person name="Schoof H."/>
            <person name="Van de Peer Y."/>
            <person name="Proost S."/>
            <person name="Cook D.R."/>
            <person name="Meyers B.C."/>
            <person name="Spannagl M."/>
            <person name="Cheung F."/>
            <person name="De Mita S."/>
            <person name="Krishnakumar V."/>
            <person name="Gundlach H."/>
            <person name="Zhou S."/>
            <person name="Mudge J."/>
            <person name="Bharti A.K."/>
            <person name="Murray J.D."/>
            <person name="Naoumkina M.A."/>
            <person name="Rosen B."/>
            <person name="Silverstein K.A."/>
            <person name="Tang H."/>
            <person name="Rombauts S."/>
            <person name="Zhao P.X."/>
            <person name="Zhou P."/>
            <person name="Barbe V."/>
            <person name="Bardou P."/>
            <person name="Bechner M."/>
            <person name="Bellec A."/>
            <person name="Berger A."/>
            <person name="Berges H."/>
            <person name="Bidwell S."/>
            <person name="Bisseling T."/>
            <person name="Choisne N."/>
            <person name="Couloux A."/>
            <person name="Denny R."/>
            <person name="Deshpande S."/>
            <person name="Dai X."/>
            <person name="Doyle J.J."/>
            <person name="Dudez A.M."/>
            <person name="Farmer A.D."/>
            <person name="Fouteau S."/>
            <person name="Franken C."/>
            <person name="Gibelin C."/>
            <person name="Gish J."/>
            <person name="Goldstein S."/>
            <person name="Gonzalez A.J."/>
            <person name="Green P.J."/>
            <person name="Hallab A."/>
            <person name="Hartog M."/>
            <person name="Hua A."/>
            <person name="Humphray S.J."/>
            <person name="Jeong D.H."/>
            <person name="Jing Y."/>
            <person name="Jocker A."/>
            <person name="Kenton S.M."/>
            <person name="Kim D.J."/>
            <person name="Klee K."/>
            <person name="Lai H."/>
            <person name="Lang C."/>
            <person name="Lin S."/>
            <person name="Macmil S.L."/>
            <person name="Magdelenat G."/>
            <person name="Matthews L."/>
            <person name="McCorrison J."/>
            <person name="Monaghan E.L."/>
            <person name="Mun J.H."/>
            <person name="Najar F.Z."/>
            <person name="Nicholson C."/>
            <person name="Noirot C."/>
            <person name="O'Bleness M."/>
            <person name="Paule C.R."/>
            <person name="Poulain J."/>
            <person name="Prion F."/>
            <person name="Qin B."/>
            <person name="Qu C."/>
            <person name="Retzel E.F."/>
            <person name="Riddle C."/>
            <person name="Sallet E."/>
            <person name="Samain S."/>
            <person name="Samson N."/>
            <person name="Sanders I."/>
            <person name="Saurat O."/>
            <person name="Scarpelli C."/>
            <person name="Schiex T."/>
            <person name="Segurens B."/>
            <person name="Severin A.J."/>
            <person name="Sherrier D.J."/>
            <person name="Shi R."/>
            <person name="Sims S."/>
            <person name="Singer S.R."/>
            <person name="Sinharoy S."/>
            <person name="Sterck L."/>
            <person name="Viollet A."/>
            <person name="Wang B.B."/>
            <person name="Wang K."/>
            <person name="Wang M."/>
            <person name="Wang X."/>
            <person name="Warfsmann J."/>
            <person name="Weissenbach J."/>
            <person name="White D.D."/>
            <person name="White J.D."/>
            <person name="Wiley G.B."/>
            <person name="Wincker P."/>
            <person name="Xing Y."/>
            <person name="Yang L."/>
            <person name="Yao Z."/>
            <person name="Ying F."/>
            <person name="Zhai J."/>
            <person name="Zhou L."/>
            <person name="Zuber A."/>
            <person name="Denarie J."/>
            <person name="Dixon R.A."/>
            <person name="May G.D."/>
            <person name="Schwartz D.C."/>
            <person name="Rogers J."/>
            <person name="Quetier F."/>
            <person name="Town C.D."/>
            <person name="Roe B.A."/>
        </authorList>
    </citation>
    <scope>NUCLEOTIDE SEQUENCE [LARGE SCALE GENOMIC DNA]</scope>
    <source>
        <strain evidence="2">A17</strain>
        <strain evidence="3 4">cv. Jemalong A17</strain>
    </source>
</reference>
<evidence type="ECO:0000313" key="2">
    <source>
        <dbReference type="EMBL" id="AET02430.1"/>
    </source>
</evidence>
<dbReference type="PaxDb" id="3880-AET02430"/>